<dbReference type="EMBL" id="VFOW01000001">
    <property type="protein sequence ID" value="TQL78022.1"/>
    <property type="molecule type" value="Genomic_DNA"/>
</dbReference>
<keyword evidence="3" id="KW-1185">Reference proteome</keyword>
<evidence type="ECO:0000313" key="2">
    <source>
        <dbReference type="EMBL" id="TQL78022.1"/>
    </source>
</evidence>
<dbReference type="Proteomes" id="UP000317043">
    <property type="component" value="Unassembled WGS sequence"/>
</dbReference>
<sequence>MRLLKIVKQMSRPQLAAVTCSGLLVVAAGGFTAIGAPEWGMLSLAMLNMLLLLVIVQLSRRVTKLNQPKSTGLETRLDRVEARIDTTHRRLLGTIESERHEAAVRHREMLAALKNSRDAN</sequence>
<dbReference type="InParanoid" id="A0A543AZL2"/>
<comment type="caution">
    <text evidence="2">The sequence shown here is derived from an EMBL/GenBank/DDBJ whole genome shotgun (WGS) entry which is preliminary data.</text>
</comment>
<dbReference type="RefSeq" id="WP_142041824.1">
    <property type="nucleotide sequence ID" value="NZ_JBHTGS010000001.1"/>
</dbReference>
<keyword evidence="1" id="KW-0472">Membrane</keyword>
<protein>
    <submittedName>
        <fullName evidence="2">Uncharacterized protein</fullName>
    </submittedName>
</protein>
<accession>A0A543AZL2</accession>
<dbReference type="AlphaFoldDB" id="A0A543AZL2"/>
<organism evidence="2 3">
    <name type="scientific">Stackebrandtia endophytica</name>
    <dbReference type="NCBI Taxonomy" id="1496996"/>
    <lineage>
        <taxon>Bacteria</taxon>
        <taxon>Bacillati</taxon>
        <taxon>Actinomycetota</taxon>
        <taxon>Actinomycetes</taxon>
        <taxon>Glycomycetales</taxon>
        <taxon>Glycomycetaceae</taxon>
        <taxon>Stackebrandtia</taxon>
    </lineage>
</organism>
<reference evidence="2 3" key="1">
    <citation type="submission" date="2019-06" db="EMBL/GenBank/DDBJ databases">
        <title>Sequencing the genomes of 1000 actinobacteria strains.</title>
        <authorList>
            <person name="Klenk H.-P."/>
        </authorList>
    </citation>
    <scope>NUCLEOTIDE SEQUENCE [LARGE SCALE GENOMIC DNA]</scope>
    <source>
        <strain evidence="2 3">DSM 45928</strain>
    </source>
</reference>
<keyword evidence="1" id="KW-1133">Transmembrane helix</keyword>
<gene>
    <name evidence="2" type="ORF">FB566_3597</name>
</gene>
<name>A0A543AZL2_9ACTN</name>
<proteinExistence type="predicted"/>
<keyword evidence="1" id="KW-0812">Transmembrane</keyword>
<evidence type="ECO:0000313" key="3">
    <source>
        <dbReference type="Proteomes" id="UP000317043"/>
    </source>
</evidence>
<feature type="transmembrane region" description="Helical" evidence="1">
    <location>
        <begin position="39"/>
        <end position="59"/>
    </location>
</feature>
<evidence type="ECO:0000256" key="1">
    <source>
        <dbReference type="SAM" id="Phobius"/>
    </source>
</evidence>